<dbReference type="EMBL" id="CP004388">
    <property type="protein sequence ID" value="AJD50544.1"/>
    <property type="molecule type" value="Genomic_DNA"/>
</dbReference>
<evidence type="ECO:0000313" key="1">
    <source>
        <dbReference type="EMBL" id="AJD50544.1"/>
    </source>
</evidence>
<proteinExistence type="predicted"/>
<sequence length="79" mass="9027">MNLEFGMVSSIWVVGDGISQVTKNVAPPAMTAMISNKMRREIIFMVIQTSVRWFYMRKDQYAGPGKRCKTEPNRFGPKP</sequence>
<dbReference type="AlphaFoldDB" id="A0AB72U906"/>
<accession>A0AB72U906</accession>
<gene>
    <name evidence="1" type="ORF">TH3_02090</name>
</gene>
<name>A0AB72U906_9PROT</name>
<dbReference type="KEGG" id="txi:TH3_02090"/>
<reference evidence="1 2" key="1">
    <citation type="journal article" date="2012" name="J. Bacteriol.">
        <title>Genome sequence of Thalassospira xiamenensis type strain M-5.</title>
        <authorList>
            <person name="Lai Q."/>
            <person name="Shao Z."/>
        </authorList>
    </citation>
    <scope>NUCLEOTIDE SEQUENCE [LARGE SCALE GENOMIC DNA]</scope>
    <source>
        <strain evidence="1 2">M-5</strain>
    </source>
</reference>
<protein>
    <submittedName>
        <fullName evidence="1">Uncharacterized protein</fullName>
    </submittedName>
</protein>
<dbReference type="Proteomes" id="UP000007127">
    <property type="component" value="Chromosome"/>
</dbReference>
<organism evidence="1 2">
    <name type="scientific">Thalassospira xiamenensis M-5 = DSM 17429</name>
    <dbReference type="NCBI Taxonomy" id="1123366"/>
    <lineage>
        <taxon>Bacteria</taxon>
        <taxon>Pseudomonadati</taxon>
        <taxon>Pseudomonadota</taxon>
        <taxon>Alphaproteobacteria</taxon>
        <taxon>Rhodospirillales</taxon>
        <taxon>Thalassospiraceae</taxon>
        <taxon>Thalassospira</taxon>
    </lineage>
</organism>
<evidence type="ECO:0000313" key="2">
    <source>
        <dbReference type="Proteomes" id="UP000007127"/>
    </source>
</evidence>